<reference evidence="2 3" key="1">
    <citation type="journal article" date="2020" name="IScience">
        <title>Genome Sequencing of the Endangered Kingdonia uniflora (Circaeasteraceae, Ranunculales) Reveals Potential Mechanisms of Evolutionary Specialization.</title>
        <authorList>
            <person name="Sun Y."/>
            <person name="Deng T."/>
            <person name="Zhang A."/>
            <person name="Moore M.J."/>
            <person name="Landis J.B."/>
            <person name="Lin N."/>
            <person name="Zhang H."/>
            <person name="Zhang X."/>
            <person name="Huang J."/>
            <person name="Zhang X."/>
            <person name="Sun H."/>
            <person name="Wang H."/>
        </authorList>
    </citation>
    <scope>NUCLEOTIDE SEQUENCE [LARGE SCALE GENOMIC DNA]</scope>
    <source>
        <strain evidence="2">TB1705</strain>
        <tissue evidence="2">Leaf</tissue>
    </source>
</reference>
<evidence type="ECO:0000313" key="2">
    <source>
        <dbReference type="EMBL" id="KAF6160008.1"/>
    </source>
</evidence>
<accession>A0A7J7MZ98</accession>
<dbReference type="OrthoDB" id="1110620at2759"/>
<organism evidence="2 3">
    <name type="scientific">Kingdonia uniflora</name>
    <dbReference type="NCBI Taxonomy" id="39325"/>
    <lineage>
        <taxon>Eukaryota</taxon>
        <taxon>Viridiplantae</taxon>
        <taxon>Streptophyta</taxon>
        <taxon>Embryophyta</taxon>
        <taxon>Tracheophyta</taxon>
        <taxon>Spermatophyta</taxon>
        <taxon>Magnoliopsida</taxon>
        <taxon>Ranunculales</taxon>
        <taxon>Circaeasteraceae</taxon>
        <taxon>Kingdonia</taxon>
    </lineage>
</organism>
<dbReference type="Proteomes" id="UP000541444">
    <property type="component" value="Unassembled WGS sequence"/>
</dbReference>
<dbReference type="AlphaFoldDB" id="A0A7J7MZ98"/>
<dbReference type="InterPro" id="IPR018289">
    <property type="entry name" value="MULE_transposase_dom"/>
</dbReference>
<feature type="domain" description="MULE transposase" evidence="1">
    <location>
        <begin position="60"/>
        <end position="155"/>
    </location>
</feature>
<dbReference type="PANTHER" id="PTHR31973">
    <property type="entry name" value="POLYPROTEIN, PUTATIVE-RELATED"/>
    <property type="match status" value="1"/>
</dbReference>
<keyword evidence="3" id="KW-1185">Reference proteome</keyword>
<comment type="caution">
    <text evidence="2">The sequence shown here is derived from an EMBL/GenBank/DDBJ whole genome shotgun (WGS) entry which is preliminary data.</text>
</comment>
<protein>
    <recommendedName>
        <fullName evidence="1">MULE transposase domain-containing protein</fullName>
    </recommendedName>
</protein>
<sequence>MRGSFEHAYQLLTSYFAKVRLVDPNFVFDIQTTSCKDKRFTRSFWCFGPPKKTYKLQRPVVIIDKTFLKGRYRGTLLTAIAIDPSNHIFLLAFSITDTETTKSWTYFLEMFGSNFHGNDTRFVIISDRNPEIINVVPKVFPFAIHTFCTFYITNNIKTTLESTQIAIRMAAEALTNIDFDKHMNVIQNTDPVGLQYILGILKETWSNLYIPISRYIVTLYLSTSHLLYEE</sequence>
<name>A0A7J7MZ98_9MAGN</name>
<evidence type="ECO:0000313" key="3">
    <source>
        <dbReference type="Proteomes" id="UP000541444"/>
    </source>
</evidence>
<dbReference type="PANTHER" id="PTHR31973:SF187">
    <property type="entry name" value="MUTATOR TRANSPOSASE MUDRA PROTEIN"/>
    <property type="match status" value="1"/>
</dbReference>
<proteinExistence type="predicted"/>
<gene>
    <name evidence="2" type="ORF">GIB67_033092</name>
</gene>
<dbReference type="Pfam" id="PF10551">
    <property type="entry name" value="MULE"/>
    <property type="match status" value="1"/>
</dbReference>
<evidence type="ECO:0000259" key="1">
    <source>
        <dbReference type="Pfam" id="PF10551"/>
    </source>
</evidence>
<dbReference type="EMBL" id="JACGCM010001183">
    <property type="protein sequence ID" value="KAF6160008.1"/>
    <property type="molecule type" value="Genomic_DNA"/>
</dbReference>